<keyword evidence="2" id="KW-0575">Peroxidase</keyword>
<organism evidence="2">
    <name type="scientific">Podoviridae sp. ctzMH52</name>
    <dbReference type="NCBI Taxonomy" id="2826596"/>
    <lineage>
        <taxon>Viruses</taxon>
        <taxon>Duplodnaviria</taxon>
        <taxon>Heunggongvirae</taxon>
        <taxon>Uroviricota</taxon>
        <taxon>Caudoviricetes</taxon>
    </lineage>
</organism>
<name>A0A8S5N2W6_9CAUD</name>
<keyword evidence="2" id="KW-0560">Oxidoreductase</keyword>
<reference evidence="2" key="1">
    <citation type="journal article" date="2021" name="Proc. Natl. Acad. Sci. U.S.A.">
        <title>A Catalog of Tens of Thousands of Viruses from Human Metagenomes Reveals Hidden Associations with Chronic Diseases.</title>
        <authorList>
            <person name="Tisza M.J."/>
            <person name="Buck C.B."/>
        </authorList>
    </citation>
    <scope>NUCLEOTIDE SEQUENCE</scope>
    <source>
        <strain evidence="2">CtzMH52</strain>
    </source>
</reference>
<evidence type="ECO:0000256" key="1">
    <source>
        <dbReference type="SAM" id="Coils"/>
    </source>
</evidence>
<dbReference type="EMBL" id="BK015048">
    <property type="protein sequence ID" value="DAD88824.1"/>
    <property type="molecule type" value="Genomic_DNA"/>
</dbReference>
<dbReference type="GO" id="GO:0004601">
    <property type="term" value="F:peroxidase activity"/>
    <property type="evidence" value="ECO:0007669"/>
    <property type="project" value="UniProtKB-KW"/>
</dbReference>
<accession>A0A8S5N2W6</accession>
<keyword evidence="1" id="KW-0175">Coiled coil</keyword>
<proteinExistence type="predicted"/>
<evidence type="ECO:0000313" key="2">
    <source>
        <dbReference type="EMBL" id="DAD88824.1"/>
    </source>
</evidence>
<sequence>MSREEIVQGLRCSGSAGEKKCGGCPWCVREDVEGQDWWDCNVDQIALDAADLLENDRSQILALQRELELKRAQLDCASASAEKLRRQNGELREAAALVTRLAADAAAEQRGQWNGEGDGYADGEFVIDVWHCSNCDYCIDDGTDDPELLPKYCPGCGARMDGEN</sequence>
<protein>
    <submittedName>
        <fullName evidence="2">Rubrerythrin heme iron peroxidase</fullName>
    </submittedName>
</protein>
<feature type="coiled-coil region" evidence="1">
    <location>
        <begin position="53"/>
        <end position="94"/>
    </location>
</feature>